<dbReference type="eggNOG" id="COG1322">
    <property type="taxonomic scope" value="Bacteria"/>
</dbReference>
<evidence type="ECO:0000256" key="4">
    <source>
        <dbReference type="ARBA" id="ARBA00023172"/>
    </source>
</evidence>
<dbReference type="InterPro" id="IPR003798">
    <property type="entry name" value="DNA_recombination_RmuC"/>
</dbReference>
<evidence type="ECO:0000256" key="2">
    <source>
        <dbReference type="ARBA" id="ARBA00009840"/>
    </source>
</evidence>
<dbReference type="PATRIC" id="fig|1286106.3.peg.1890"/>
<evidence type="ECO:0000256" key="3">
    <source>
        <dbReference type="ARBA" id="ARBA00023054"/>
    </source>
</evidence>
<dbReference type="RefSeq" id="WP_009726852.1">
    <property type="nucleotide sequence ID" value="NZ_APHR01000049.1"/>
</dbReference>
<comment type="caution">
    <text evidence="7">The sequence shown here is derived from an EMBL/GenBank/DDBJ whole genome shotgun (WGS) entry which is preliminary data.</text>
</comment>
<evidence type="ECO:0000256" key="5">
    <source>
        <dbReference type="SAM" id="Coils"/>
    </source>
</evidence>
<feature type="compositionally biased region" description="Polar residues" evidence="6">
    <location>
        <begin position="407"/>
        <end position="418"/>
    </location>
</feature>
<comment type="similarity">
    <text evidence="2">Belongs to the RmuC family.</text>
</comment>
<dbReference type="Pfam" id="PF02646">
    <property type="entry name" value="RmuC"/>
    <property type="match status" value="1"/>
</dbReference>
<evidence type="ECO:0000256" key="6">
    <source>
        <dbReference type="SAM" id="MobiDB-lite"/>
    </source>
</evidence>
<name>M7NZG5_9GAMM</name>
<dbReference type="STRING" id="1286106.MPL1_09410"/>
<dbReference type="EMBL" id="APHR01000049">
    <property type="protein sequence ID" value="EMR12627.1"/>
    <property type="molecule type" value="Genomic_DNA"/>
</dbReference>
<reference evidence="7 8" key="1">
    <citation type="journal article" date="2013" name="Genome Announc.">
        <title>Draft Genome Sequence of Methylophaga lonarensis MPLT, a Haloalkaliphilic (Non-Methane-Utilizing) Methylotroph.</title>
        <authorList>
            <person name="Shetty S.A."/>
            <person name="Marathe N.P."/>
            <person name="Munot H."/>
            <person name="Antony C.P."/>
            <person name="Dhotre D.P."/>
            <person name="Murrell J.C."/>
            <person name="Shouche Y.S."/>
        </authorList>
    </citation>
    <scope>NUCLEOTIDE SEQUENCE [LARGE SCALE GENOMIC DNA]</scope>
    <source>
        <strain evidence="7 8">MPL</strain>
    </source>
</reference>
<keyword evidence="4" id="KW-0233">DNA recombination</keyword>
<keyword evidence="3 5" id="KW-0175">Coiled coil</keyword>
<gene>
    <name evidence="7" type="ORF">MPL1_09410</name>
</gene>
<evidence type="ECO:0000313" key="7">
    <source>
        <dbReference type="EMBL" id="EMR12627.1"/>
    </source>
</evidence>
<evidence type="ECO:0000256" key="1">
    <source>
        <dbReference type="ARBA" id="ARBA00003416"/>
    </source>
</evidence>
<sequence>MDLMLLLLALVSGLAIGFTIRQFRIRKLEADNAELELRLAIASENKSNLDALLAQTQQQLAITFNQLSNEALNRNNDQFLKLAEENLKRFQSEAKADLSSKEKAIEQLLKPINEALQQTSKQIQDIEKERKQAYGSLSATISQMTQSQQQLQQETQNLVQALRRPEVRGQWGEMTLRRLAELSGMVAHCDFFEQTHTQTETGSIRPDMIVRLPEKREIIVDAKTPLDAYLSAVQAKDDSIRQQELKRHAQIIRNRVRELARKNYWAEYSNSPEFVVLFIPGEQFLAAALEVDPALLEDSMNQNIILATPTNFIALLRAVSYGWKQQALAENAENIRELGETLYKRLATFGGHLESLGKSLGSSVNHFNKAVGSLERQVLPGARKFTEMGISSKTEISDLPPVENLPRQVQNSTDDSNT</sequence>
<feature type="coiled-coil region" evidence="5">
    <location>
        <begin position="109"/>
        <end position="164"/>
    </location>
</feature>
<dbReference type="PANTHER" id="PTHR30563">
    <property type="entry name" value="DNA RECOMBINATION PROTEIN RMUC"/>
    <property type="match status" value="1"/>
</dbReference>
<dbReference type="AlphaFoldDB" id="M7NZG5"/>
<evidence type="ECO:0000313" key="8">
    <source>
        <dbReference type="Proteomes" id="UP000012019"/>
    </source>
</evidence>
<dbReference type="Proteomes" id="UP000012019">
    <property type="component" value="Unassembled WGS sequence"/>
</dbReference>
<organism evidence="7 8">
    <name type="scientific">Methylophaga lonarensis MPL</name>
    <dbReference type="NCBI Taxonomy" id="1286106"/>
    <lineage>
        <taxon>Bacteria</taxon>
        <taxon>Pseudomonadati</taxon>
        <taxon>Pseudomonadota</taxon>
        <taxon>Gammaproteobacteria</taxon>
        <taxon>Thiotrichales</taxon>
        <taxon>Piscirickettsiaceae</taxon>
        <taxon>Methylophaga</taxon>
    </lineage>
</organism>
<protein>
    <submittedName>
        <fullName evidence="7">DNA recombination protein RmuC</fullName>
    </submittedName>
</protein>
<feature type="region of interest" description="Disordered" evidence="6">
    <location>
        <begin position="396"/>
        <end position="418"/>
    </location>
</feature>
<accession>M7NZG5</accession>
<dbReference type="GO" id="GO:0006310">
    <property type="term" value="P:DNA recombination"/>
    <property type="evidence" value="ECO:0007669"/>
    <property type="project" value="UniProtKB-KW"/>
</dbReference>
<keyword evidence="8" id="KW-1185">Reference proteome</keyword>
<proteinExistence type="inferred from homology"/>
<dbReference type="OrthoDB" id="9765111at2"/>
<feature type="coiled-coil region" evidence="5">
    <location>
        <begin position="25"/>
        <end position="59"/>
    </location>
</feature>
<comment type="function">
    <text evidence="1">Involved in DNA recombination.</text>
</comment>
<dbReference type="PANTHER" id="PTHR30563:SF0">
    <property type="entry name" value="DNA RECOMBINATION PROTEIN RMUC"/>
    <property type="match status" value="1"/>
</dbReference>